<dbReference type="SMART" id="SM00148">
    <property type="entry name" value="PLCXc"/>
    <property type="match status" value="1"/>
</dbReference>
<comment type="catalytic activity">
    <reaction evidence="5">
        <text>a 1,2-diacyl-sn-glycero-3-phospho-(1D-myo-inositol-4,5-bisphosphate) + H2O = 1D-myo-inositol 1,4,5-trisphosphate + a 1,2-diacyl-sn-glycerol + H(+)</text>
        <dbReference type="Rhea" id="RHEA:33179"/>
        <dbReference type="ChEBI" id="CHEBI:15377"/>
        <dbReference type="ChEBI" id="CHEBI:15378"/>
        <dbReference type="ChEBI" id="CHEBI:17815"/>
        <dbReference type="ChEBI" id="CHEBI:58456"/>
        <dbReference type="ChEBI" id="CHEBI:203600"/>
        <dbReference type="EC" id="3.1.4.11"/>
    </reaction>
</comment>
<keyword evidence="4 5" id="KW-0443">Lipid metabolism</keyword>
<reference evidence="9" key="1">
    <citation type="submission" date="2022-11" db="UniProtKB">
        <authorList>
            <consortium name="WormBaseParasite"/>
        </authorList>
    </citation>
    <scope>IDENTIFICATION</scope>
</reference>
<feature type="region of interest" description="Disordered" evidence="6">
    <location>
        <begin position="434"/>
        <end position="457"/>
    </location>
</feature>
<evidence type="ECO:0000256" key="2">
    <source>
        <dbReference type="ARBA" id="ARBA00022801"/>
    </source>
</evidence>
<evidence type="ECO:0000256" key="6">
    <source>
        <dbReference type="SAM" id="MobiDB-lite"/>
    </source>
</evidence>
<dbReference type="InterPro" id="IPR001192">
    <property type="entry name" value="PI-PLC_fam"/>
</dbReference>
<evidence type="ECO:0000256" key="4">
    <source>
        <dbReference type="ARBA" id="ARBA00023098"/>
    </source>
</evidence>
<keyword evidence="3 5" id="KW-0442">Lipid degradation</keyword>
<dbReference type="GO" id="GO:0048015">
    <property type="term" value="P:phosphatidylinositol-mediated signaling"/>
    <property type="evidence" value="ECO:0007669"/>
    <property type="project" value="TreeGrafter"/>
</dbReference>
<dbReference type="InterPro" id="IPR017946">
    <property type="entry name" value="PLC-like_Pdiesterase_TIM-brl"/>
</dbReference>
<dbReference type="AlphaFoldDB" id="A0A915CS83"/>
<dbReference type="GO" id="GO:0046488">
    <property type="term" value="P:phosphatidylinositol metabolic process"/>
    <property type="evidence" value="ECO:0007669"/>
    <property type="project" value="TreeGrafter"/>
</dbReference>
<proteinExistence type="predicted"/>
<feature type="domain" description="Phosphatidylinositol-specific phospholipase C X" evidence="7">
    <location>
        <begin position="246"/>
        <end position="402"/>
    </location>
</feature>
<organism evidence="8 9">
    <name type="scientific">Ditylenchus dipsaci</name>
    <dbReference type="NCBI Taxonomy" id="166011"/>
    <lineage>
        <taxon>Eukaryota</taxon>
        <taxon>Metazoa</taxon>
        <taxon>Ecdysozoa</taxon>
        <taxon>Nematoda</taxon>
        <taxon>Chromadorea</taxon>
        <taxon>Rhabditida</taxon>
        <taxon>Tylenchina</taxon>
        <taxon>Tylenchomorpha</taxon>
        <taxon>Sphaerularioidea</taxon>
        <taxon>Anguinidae</taxon>
        <taxon>Anguininae</taxon>
        <taxon>Ditylenchus</taxon>
    </lineage>
</organism>
<dbReference type="PRINTS" id="PR00390">
    <property type="entry name" value="PHPHLIPASEC"/>
</dbReference>
<evidence type="ECO:0000256" key="5">
    <source>
        <dbReference type="RuleBase" id="RU361133"/>
    </source>
</evidence>
<evidence type="ECO:0000313" key="8">
    <source>
        <dbReference type="Proteomes" id="UP000887574"/>
    </source>
</evidence>
<dbReference type="PANTHER" id="PTHR10336:SF36">
    <property type="entry name" value="1-PHOSPHATIDYLINOSITOL 4,5-BISPHOSPHATE PHOSPHODIESTERASE BETA-4"/>
    <property type="match status" value="1"/>
</dbReference>
<protein>
    <recommendedName>
        <fullName evidence="1 5">Phosphoinositide phospholipase C</fullName>
        <ecNumber evidence="1 5">3.1.4.11</ecNumber>
    </recommendedName>
</protein>
<keyword evidence="2 5" id="KW-0378">Hydrolase</keyword>
<sequence length="488" mass="55628">MEQDLLTIVPTTIKPVLLLIQDIATQNLANMDLSPVIKILQFIVVYLCVDSSQTILYTKRTSSDSACKVNHVIFIDNILDIFIRNDKSCFSAPSNLPNNLMLAIVYGQNFSNAKELLLLTNTAENAKLLCQKLRELLVKQYKQANQNTFYYWKRHMAKIKCSICEGPLTVDHITNSIFPHEEHSEKRNILKNELLSQLPILDENNKCDPNVLYDSIFLLKLYRIITDGRKEVDKVFSLRFATSPTSTIGIPEFRTYINFERRHRNLTRRQLGGTKPGRCSVSMYRRALYNGCRCLELDCWDGPDGEPMITHGPTSLFHCTTILFKDVIEAISETAFLASDYPVILSLENHCSLKQQTKIANYCKEVFKEMLLTEPLEEYPIEANTDLPPPYALRQKILIKNKKIPLADVAAEFSESQKNLKKMSLRACSEQPDFTKDKLDNMKPTSSSNDLANSTKPVGNDNHFKDILIAQNCLSFLDENKALELNLS</sequence>
<dbReference type="PANTHER" id="PTHR10336">
    <property type="entry name" value="PHOSPHOINOSITIDE-SPECIFIC PHOSPHOLIPASE C FAMILY PROTEIN"/>
    <property type="match status" value="1"/>
</dbReference>
<dbReference type="Gene3D" id="3.20.20.190">
    <property type="entry name" value="Phosphatidylinositol (PI) phosphodiesterase"/>
    <property type="match status" value="1"/>
</dbReference>
<dbReference type="PROSITE" id="PS50007">
    <property type="entry name" value="PIPLC_X_DOMAIN"/>
    <property type="match status" value="1"/>
</dbReference>
<feature type="compositionally biased region" description="Polar residues" evidence="6">
    <location>
        <begin position="443"/>
        <end position="457"/>
    </location>
</feature>
<accession>A0A915CS83</accession>
<evidence type="ECO:0000313" key="9">
    <source>
        <dbReference type="WBParaSite" id="jg11666.2"/>
    </source>
</evidence>
<dbReference type="EC" id="3.1.4.11" evidence="1 5"/>
<dbReference type="SUPFAM" id="SSF51695">
    <property type="entry name" value="PLC-like phosphodiesterases"/>
    <property type="match status" value="1"/>
</dbReference>
<dbReference type="Pfam" id="PF00388">
    <property type="entry name" value="PI-PLC-X"/>
    <property type="match status" value="1"/>
</dbReference>
<dbReference type="GO" id="GO:0051209">
    <property type="term" value="P:release of sequestered calcium ion into cytosol"/>
    <property type="evidence" value="ECO:0007669"/>
    <property type="project" value="TreeGrafter"/>
</dbReference>
<keyword evidence="8" id="KW-1185">Reference proteome</keyword>
<dbReference type="Proteomes" id="UP000887574">
    <property type="component" value="Unplaced"/>
</dbReference>
<dbReference type="InterPro" id="IPR000909">
    <property type="entry name" value="PLipase_C_PInositol-sp_X_dom"/>
</dbReference>
<evidence type="ECO:0000259" key="7">
    <source>
        <dbReference type="SMART" id="SM00148"/>
    </source>
</evidence>
<dbReference type="GO" id="GO:0004435">
    <property type="term" value="F:phosphatidylinositol-4,5-bisphosphate phospholipase C activity"/>
    <property type="evidence" value="ECO:0007669"/>
    <property type="project" value="UniProtKB-EC"/>
</dbReference>
<dbReference type="GO" id="GO:0016042">
    <property type="term" value="P:lipid catabolic process"/>
    <property type="evidence" value="ECO:0007669"/>
    <property type="project" value="UniProtKB-KW"/>
</dbReference>
<dbReference type="WBParaSite" id="jg11666.2">
    <property type="protein sequence ID" value="jg11666.2"/>
    <property type="gene ID" value="jg11666"/>
</dbReference>
<name>A0A915CS83_9BILA</name>
<evidence type="ECO:0000256" key="3">
    <source>
        <dbReference type="ARBA" id="ARBA00022963"/>
    </source>
</evidence>
<evidence type="ECO:0000256" key="1">
    <source>
        <dbReference type="ARBA" id="ARBA00012368"/>
    </source>
</evidence>